<organism evidence="1 2">
    <name type="scientific">Flavimaricola marinus</name>
    <dbReference type="NCBI Taxonomy" id="1819565"/>
    <lineage>
        <taxon>Bacteria</taxon>
        <taxon>Pseudomonadati</taxon>
        <taxon>Pseudomonadota</taxon>
        <taxon>Alphaproteobacteria</taxon>
        <taxon>Rhodobacterales</taxon>
        <taxon>Paracoccaceae</taxon>
        <taxon>Flavimaricola</taxon>
    </lineage>
</organism>
<gene>
    <name evidence="1" type="ORF">LOM8899_00198</name>
</gene>
<keyword evidence="2" id="KW-1185">Reference proteome</keyword>
<evidence type="ECO:0000313" key="2">
    <source>
        <dbReference type="Proteomes" id="UP000201613"/>
    </source>
</evidence>
<dbReference type="OrthoDB" id="7203640at2"/>
<evidence type="ECO:0008006" key="3">
    <source>
        <dbReference type="Google" id="ProtNLM"/>
    </source>
</evidence>
<dbReference type="Proteomes" id="UP000201613">
    <property type="component" value="Unassembled WGS sequence"/>
</dbReference>
<name>A0A238L8Q1_9RHOB</name>
<evidence type="ECO:0000313" key="1">
    <source>
        <dbReference type="EMBL" id="SMY06077.1"/>
    </source>
</evidence>
<dbReference type="AlphaFoldDB" id="A0A238L8Q1"/>
<proteinExistence type="predicted"/>
<sequence length="280" mass="31445">MVLKSSWGIVATVDEPLPLLAAFVAHHRALGAAQIYLYLDRDAPDVEALFAQDSAVILTRTDAAYWSAKGEYPQVHVRRQLFNAMDAYDQARVDWLLHCDGDEFLHLSDALEAELAALPDSVVSLTIQNSERVWLAGQDRPSIFAGAERHPVRRATGGLPDVFGASFKYLNQGLLGYPNGKPFARTWHHLYLGIHATKHRGSDGWADHEQKVKSWESTSTRLVYFDGLTPLHWKVKLLRKVRDAHSEAVLKTRLNERRFAQIEAIRQCSGDVETLTTLHG</sequence>
<protein>
    <recommendedName>
        <fullName evidence="3">Glycosyl transferase family 2</fullName>
    </recommendedName>
</protein>
<dbReference type="Pfam" id="PF13704">
    <property type="entry name" value="Glyco_tranf_2_4"/>
    <property type="match status" value="1"/>
</dbReference>
<dbReference type="EMBL" id="FXZK01000001">
    <property type="protein sequence ID" value="SMY06077.1"/>
    <property type="molecule type" value="Genomic_DNA"/>
</dbReference>
<dbReference type="RefSeq" id="WP_093990297.1">
    <property type="nucleotide sequence ID" value="NZ_FXZK01000001.1"/>
</dbReference>
<reference evidence="1 2" key="1">
    <citation type="submission" date="2017-05" db="EMBL/GenBank/DDBJ databases">
        <authorList>
            <person name="Song R."/>
            <person name="Chenine A.L."/>
            <person name="Ruprecht R.M."/>
        </authorList>
    </citation>
    <scope>NUCLEOTIDE SEQUENCE [LARGE SCALE GENOMIC DNA]</scope>
    <source>
        <strain evidence="1 2">CECT 8899</strain>
    </source>
</reference>
<accession>A0A238L8Q1</accession>